<dbReference type="Gramene" id="TVU15072">
    <property type="protein sequence ID" value="TVU15072"/>
    <property type="gene ID" value="EJB05_38574"/>
</dbReference>
<evidence type="ECO:0000313" key="2">
    <source>
        <dbReference type="EMBL" id="TVU15072.1"/>
    </source>
</evidence>
<keyword evidence="1" id="KW-0732">Signal</keyword>
<gene>
    <name evidence="2" type="ORF">EJB05_38574</name>
</gene>
<keyword evidence="3" id="KW-1185">Reference proteome</keyword>
<evidence type="ECO:0000256" key="1">
    <source>
        <dbReference type="SAM" id="SignalP"/>
    </source>
</evidence>
<comment type="caution">
    <text evidence="2">The sequence shown here is derived from an EMBL/GenBank/DDBJ whole genome shotgun (WGS) entry which is preliminary data.</text>
</comment>
<name>A0A5J9TUK1_9POAL</name>
<proteinExistence type="predicted"/>
<feature type="chain" id="PRO_5023876418" evidence="1">
    <location>
        <begin position="30"/>
        <end position="71"/>
    </location>
</feature>
<organism evidence="2 3">
    <name type="scientific">Eragrostis curvula</name>
    <name type="common">weeping love grass</name>
    <dbReference type="NCBI Taxonomy" id="38414"/>
    <lineage>
        <taxon>Eukaryota</taxon>
        <taxon>Viridiplantae</taxon>
        <taxon>Streptophyta</taxon>
        <taxon>Embryophyta</taxon>
        <taxon>Tracheophyta</taxon>
        <taxon>Spermatophyta</taxon>
        <taxon>Magnoliopsida</taxon>
        <taxon>Liliopsida</taxon>
        <taxon>Poales</taxon>
        <taxon>Poaceae</taxon>
        <taxon>PACMAD clade</taxon>
        <taxon>Chloridoideae</taxon>
        <taxon>Eragrostideae</taxon>
        <taxon>Eragrostidinae</taxon>
        <taxon>Eragrostis</taxon>
    </lineage>
</organism>
<protein>
    <submittedName>
        <fullName evidence="2">Uncharacterized protein</fullName>
    </submittedName>
</protein>
<feature type="signal peptide" evidence="1">
    <location>
        <begin position="1"/>
        <end position="29"/>
    </location>
</feature>
<sequence length="71" mass="7740">MFSKSKAPTMEMLAIVLLGYRMMAPCSETSPPIVPTFCNSGCNNSSQILASLGYVLPSSKDQNFNYPFSQP</sequence>
<dbReference type="Proteomes" id="UP000324897">
    <property type="component" value="Unassembled WGS sequence"/>
</dbReference>
<accession>A0A5J9TUK1</accession>
<dbReference type="EMBL" id="RWGY01000031">
    <property type="protein sequence ID" value="TVU15072.1"/>
    <property type="molecule type" value="Genomic_DNA"/>
</dbReference>
<evidence type="ECO:0000313" key="3">
    <source>
        <dbReference type="Proteomes" id="UP000324897"/>
    </source>
</evidence>
<reference evidence="2 3" key="1">
    <citation type="journal article" date="2019" name="Sci. Rep.">
        <title>A high-quality genome of Eragrostis curvula grass provides insights into Poaceae evolution and supports new strategies to enhance forage quality.</title>
        <authorList>
            <person name="Carballo J."/>
            <person name="Santos B.A.C.M."/>
            <person name="Zappacosta D."/>
            <person name="Garbus I."/>
            <person name="Selva J.P."/>
            <person name="Gallo C.A."/>
            <person name="Diaz A."/>
            <person name="Albertini E."/>
            <person name="Caccamo M."/>
            <person name="Echenique V."/>
        </authorList>
    </citation>
    <scope>NUCLEOTIDE SEQUENCE [LARGE SCALE GENOMIC DNA]</scope>
    <source>
        <strain evidence="3">cv. Victoria</strain>
        <tissue evidence="2">Leaf</tissue>
    </source>
</reference>
<feature type="non-terminal residue" evidence="2">
    <location>
        <position position="1"/>
    </location>
</feature>
<dbReference type="AlphaFoldDB" id="A0A5J9TUK1"/>